<dbReference type="Proteomes" id="UP000821845">
    <property type="component" value="Chromosome 8"/>
</dbReference>
<name>A0ACB7RTR0_HYAAI</name>
<evidence type="ECO:0000313" key="2">
    <source>
        <dbReference type="Proteomes" id="UP000821845"/>
    </source>
</evidence>
<organism evidence="1 2">
    <name type="scientific">Hyalomma asiaticum</name>
    <name type="common">Tick</name>
    <dbReference type="NCBI Taxonomy" id="266040"/>
    <lineage>
        <taxon>Eukaryota</taxon>
        <taxon>Metazoa</taxon>
        <taxon>Ecdysozoa</taxon>
        <taxon>Arthropoda</taxon>
        <taxon>Chelicerata</taxon>
        <taxon>Arachnida</taxon>
        <taxon>Acari</taxon>
        <taxon>Parasitiformes</taxon>
        <taxon>Ixodida</taxon>
        <taxon>Ixodoidea</taxon>
        <taxon>Ixodidae</taxon>
        <taxon>Hyalomminae</taxon>
        <taxon>Hyalomma</taxon>
    </lineage>
</organism>
<proteinExistence type="predicted"/>
<sequence length="145" mass="17816">MHHAIWMRQKEEHKRVFPDLANIPFTEQIKRKTRETRPPAQSSGLFRLEGGDLDAEWRRCGVALLLLERERLRGLSERLFRRGGDLDADRERERDLERERERESEVERRDLERERERDLERDLQKRERFYVNKWPWLPKCTLHSL</sequence>
<evidence type="ECO:0000313" key="1">
    <source>
        <dbReference type="EMBL" id="KAH6923904.1"/>
    </source>
</evidence>
<comment type="caution">
    <text evidence="1">The sequence shown here is derived from an EMBL/GenBank/DDBJ whole genome shotgun (WGS) entry which is preliminary data.</text>
</comment>
<keyword evidence="2" id="KW-1185">Reference proteome</keyword>
<gene>
    <name evidence="1" type="ORF">HPB50_009208</name>
</gene>
<reference evidence="1" key="1">
    <citation type="submission" date="2020-05" db="EMBL/GenBank/DDBJ databases">
        <title>Large-scale comparative analyses of tick genomes elucidate their genetic diversity and vector capacities.</title>
        <authorList>
            <person name="Jia N."/>
            <person name="Wang J."/>
            <person name="Shi W."/>
            <person name="Du L."/>
            <person name="Sun Y."/>
            <person name="Zhan W."/>
            <person name="Jiang J."/>
            <person name="Wang Q."/>
            <person name="Zhang B."/>
            <person name="Ji P."/>
            <person name="Sakyi L.B."/>
            <person name="Cui X."/>
            <person name="Yuan T."/>
            <person name="Jiang B."/>
            <person name="Yang W."/>
            <person name="Lam T.T.-Y."/>
            <person name="Chang Q."/>
            <person name="Ding S."/>
            <person name="Wang X."/>
            <person name="Zhu J."/>
            <person name="Ruan X."/>
            <person name="Zhao L."/>
            <person name="Wei J."/>
            <person name="Que T."/>
            <person name="Du C."/>
            <person name="Cheng J."/>
            <person name="Dai P."/>
            <person name="Han X."/>
            <person name="Huang E."/>
            <person name="Gao Y."/>
            <person name="Liu J."/>
            <person name="Shao H."/>
            <person name="Ye R."/>
            <person name="Li L."/>
            <person name="Wei W."/>
            <person name="Wang X."/>
            <person name="Wang C."/>
            <person name="Yang T."/>
            <person name="Huo Q."/>
            <person name="Li W."/>
            <person name="Guo W."/>
            <person name="Chen H."/>
            <person name="Zhou L."/>
            <person name="Ni X."/>
            <person name="Tian J."/>
            <person name="Zhou Y."/>
            <person name="Sheng Y."/>
            <person name="Liu T."/>
            <person name="Pan Y."/>
            <person name="Xia L."/>
            <person name="Li J."/>
            <person name="Zhao F."/>
            <person name="Cao W."/>
        </authorList>
    </citation>
    <scope>NUCLEOTIDE SEQUENCE</scope>
    <source>
        <strain evidence="1">Hyas-2018</strain>
    </source>
</reference>
<protein>
    <submittedName>
        <fullName evidence="1">Uncharacterized protein</fullName>
    </submittedName>
</protein>
<dbReference type="EMBL" id="CM023488">
    <property type="protein sequence ID" value="KAH6923904.1"/>
    <property type="molecule type" value="Genomic_DNA"/>
</dbReference>
<accession>A0ACB7RTR0</accession>